<feature type="region of interest" description="Disordered" evidence="1">
    <location>
        <begin position="356"/>
        <end position="385"/>
    </location>
</feature>
<keyword evidence="4" id="KW-1185">Reference proteome</keyword>
<name>A0A9X3SS32_9ACTN</name>
<proteinExistence type="predicted"/>
<feature type="compositionally biased region" description="Polar residues" evidence="1">
    <location>
        <begin position="358"/>
        <end position="370"/>
    </location>
</feature>
<comment type="caution">
    <text evidence="3">The sequence shown here is derived from an EMBL/GenBank/DDBJ whole genome shotgun (WGS) entry which is preliminary data.</text>
</comment>
<gene>
    <name evidence="3" type="ORF">O1R50_22650</name>
</gene>
<dbReference type="AlphaFoldDB" id="A0A9X3SS32"/>
<dbReference type="Proteomes" id="UP001146067">
    <property type="component" value="Unassembled WGS sequence"/>
</dbReference>
<keyword evidence="2" id="KW-0472">Membrane</keyword>
<evidence type="ECO:0000256" key="1">
    <source>
        <dbReference type="SAM" id="MobiDB-lite"/>
    </source>
</evidence>
<keyword evidence="2" id="KW-0812">Transmembrane</keyword>
<evidence type="ECO:0000256" key="2">
    <source>
        <dbReference type="SAM" id="Phobius"/>
    </source>
</evidence>
<feature type="transmembrane region" description="Helical" evidence="2">
    <location>
        <begin position="29"/>
        <end position="50"/>
    </location>
</feature>
<organism evidence="3 4">
    <name type="scientific">Glycomyces luteolus</name>
    <dbReference type="NCBI Taxonomy" id="2670330"/>
    <lineage>
        <taxon>Bacteria</taxon>
        <taxon>Bacillati</taxon>
        <taxon>Actinomycetota</taxon>
        <taxon>Actinomycetes</taxon>
        <taxon>Glycomycetales</taxon>
        <taxon>Glycomycetaceae</taxon>
        <taxon>Glycomyces</taxon>
    </lineage>
</organism>
<reference evidence="3" key="1">
    <citation type="submission" date="2022-12" db="EMBL/GenBank/DDBJ databases">
        <title>Gycomyces niveus sp.nov.,a novel actinomycete isolated from soil in Shouguan.</title>
        <authorList>
            <person name="Yang X."/>
        </authorList>
    </citation>
    <scope>NUCLEOTIDE SEQUENCE</scope>
    <source>
        <strain evidence="3">NEAU-A15</strain>
    </source>
</reference>
<evidence type="ECO:0000313" key="3">
    <source>
        <dbReference type="EMBL" id="MDA1362442.1"/>
    </source>
</evidence>
<dbReference type="EMBL" id="JAPZVP010000023">
    <property type="protein sequence ID" value="MDA1362442.1"/>
    <property type="molecule type" value="Genomic_DNA"/>
</dbReference>
<dbReference type="RefSeq" id="WP_270112520.1">
    <property type="nucleotide sequence ID" value="NZ_JAPZVP010000023.1"/>
</dbReference>
<sequence>MVVRRLPPDPRAVQHWPDVPMRPRTRRRLAIAIPLILVLAAAGCTARWMYTDRQSNEPVEALRAFLEASRSGDVEAALSLTSGAPEGTEELLVPEAMSAEWEILDLGLNFWSPTSEHADVWATVKGPNDTELTTTFDLIQIGNGDWKVDDPFTTLSLEDLPVPYFDVNGFTQPLETDPREGYQFALLPGVYQLYEQPPAFFTYEAEPLLALGDMLVNADGAEVPHLRETFEGFTLTEGGEAELNERLTAYLDECMANPEGPETFGCPFGLQERDIDVEDFTLADDNRWEIIEYPQAAASGYRSAVYTQSELVLLTRHEGRARVTASDEATGEQVVLECPLTTRGLYLAFGQTGDYTIGPNQDPNASTDPARTSWDDGYESLCEPT</sequence>
<evidence type="ECO:0000313" key="4">
    <source>
        <dbReference type="Proteomes" id="UP001146067"/>
    </source>
</evidence>
<accession>A0A9X3SS32</accession>
<protein>
    <submittedName>
        <fullName evidence="3">Uncharacterized protein</fullName>
    </submittedName>
</protein>
<keyword evidence="2" id="KW-1133">Transmembrane helix</keyword>